<feature type="transmembrane region" description="Helical" evidence="7">
    <location>
        <begin position="204"/>
        <end position="229"/>
    </location>
</feature>
<protein>
    <submittedName>
        <fullName evidence="9">Peptide ABC transporter permease</fullName>
    </submittedName>
</protein>
<accession>A0A261RJP9</accession>
<evidence type="ECO:0000256" key="7">
    <source>
        <dbReference type="RuleBase" id="RU363032"/>
    </source>
</evidence>
<reference evidence="10" key="1">
    <citation type="submission" date="2017-05" db="EMBL/GenBank/DDBJ databases">
        <title>Complete and WGS of Bordetella genogroups.</title>
        <authorList>
            <person name="Spilker T."/>
            <person name="Lipuma J."/>
        </authorList>
    </citation>
    <scope>NUCLEOTIDE SEQUENCE [LARGE SCALE GENOMIC DNA]</scope>
    <source>
        <strain evidence="10">AU18089</strain>
    </source>
</reference>
<dbReference type="RefSeq" id="WP_026638423.1">
    <property type="nucleotide sequence ID" value="NZ_NEVI01000005.1"/>
</dbReference>
<evidence type="ECO:0000256" key="4">
    <source>
        <dbReference type="ARBA" id="ARBA00022692"/>
    </source>
</evidence>
<evidence type="ECO:0000256" key="6">
    <source>
        <dbReference type="ARBA" id="ARBA00023136"/>
    </source>
</evidence>
<comment type="caution">
    <text evidence="9">The sequence shown here is derived from an EMBL/GenBank/DDBJ whole genome shotgun (WGS) entry which is preliminary data.</text>
</comment>
<dbReference type="PANTHER" id="PTHR43386">
    <property type="entry name" value="OLIGOPEPTIDE TRANSPORT SYSTEM PERMEASE PROTEIN APPC"/>
    <property type="match status" value="1"/>
</dbReference>
<feature type="transmembrane region" description="Helical" evidence="7">
    <location>
        <begin position="132"/>
        <end position="158"/>
    </location>
</feature>
<evidence type="ECO:0000313" key="9">
    <source>
        <dbReference type="EMBL" id="OZI25278.1"/>
    </source>
</evidence>
<keyword evidence="2 7" id="KW-0813">Transport</keyword>
<dbReference type="OrthoDB" id="9783218at2"/>
<comment type="similarity">
    <text evidence="7">Belongs to the binding-protein-dependent transport system permease family.</text>
</comment>
<keyword evidence="6 7" id="KW-0472">Membrane</keyword>
<dbReference type="Pfam" id="PF00528">
    <property type="entry name" value="BPD_transp_1"/>
    <property type="match status" value="1"/>
</dbReference>
<organism evidence="9 10">
    <name type="scientific">Bordetella genomosp. 7</name>
    <dbReference type="NCBI Taxonomy" id="1416805"/>
    <lineage>
        <taxon>Bacteria</taxon>
        <taxon>Pseudomonadati</taxon>
        <taxon>Pseudomonadota</taxon>
        <taxon>Betaproteobacteria</taxon>
        <taxon>Burkholderiales</taxon>
        <taxon>Alcaligenaceae</taxon>
        <taxon>Bordetella</taxon>
    </lineage>
</organism>
<evidence type="ECO:0000313" key="10">
    <source>
        <dbReference type="Proteomes" id="UP000216947"/>
    </source>
</evidence>
<dbReference type="Proteomes" id="UP000216947">
    <property type="component" value="Unassembled WGS sequence"/>
</dbReference>
<keyword evidence="10" id="KW-1185">Reference proteome</keyword>
<dbReference type="AlphaFoldDB" id="A0A261RJP9"/>
<keyword evidence="3" id="KW-1003">Cell membrane</keyword>
<dbReference type="InterPro" id="IPR000515">
    <property type="entry name" value="MetI-like"/>
</dbReference>
<dbReference type="PROSITE" id="PS50928">
    <property type="entry name" value="ABC_TM1"/>
    <property type="match status" value="1"/>
</dbReference>
<evidence type="ECO:0000259" key="8">
    <source>
        <dbReference type="PROSITE" id="PS50928"/>
    </source>
</evidence>
<dbReference type="InterPro" id="IPR035906">
    <property type="entry name" value="MetI-like_sf"/>
</dbReference>
<keyword evidence="5 7" id="KW-1133">Transmembrane helix</keyword>
<dbReference type="Pfam" id="PF12911">
    <property type="entry name" value="OppC_N"/>
    <property type="match status" value="1"/>
</dbReference>
<dbReference type="EMBL" id="NEVK01000003">
    <property type="protein sequence ID" value="OZI25278.1"/>
    <property type="molecule type" value="Genomic_DNA"/>
</dbReference>
<dbReference type="SUPFAM" id="SSF161098">
    <property type="entry name" value="MetI-like"/>
    <property type="match status" value="1"/>
</dbReference>
<dbReference type="PANTHER" id="PTHR43386:SF25">
    <property type="entry name" value="PEPTIDE ABC TRANSPORTER PERMEASE PROTEIN"/>
    <property type="match status" value="1"/>
</dbReference>
<evidence type="ECO:0000256" key="1">
    <source>
        <dbReference type="ARBA" id="ARBA00004651"/>
    </source>
</evidence>
<feature type="domain" description="ABC transmembrane type-1" evidence="8">
    <location>
        <begin position="88"/>
        <end position="272"/>
    </location>
</feature>
<gene>
    <name evidence="9" type="ORF">CAL19_03890</name>
</gene>
<comment type="subcellular location">
    <subcellularLocation>
        <location evidence="1 7">Cell membrane</location>
        <topology evidence="1 7">Multi-pass membrane protein</topology>
    </subcellularLocation>
</comment>
<proteinExistence type="inferred from homology"/>
<sequence length="287" mass="30789">MAIPTPAGGERWQLLRLMAARKTVLVSLIVLVVLVGAALLAPWISPFDPYKLSIMNRLQAPGAAHWFGTDDFGRDVFSRVIYGGRLSLLVGFLVVLLASVLGIALGLTAGFFRGADKVVSRLIDAMMAFPDILLAIALVAALGPSLLNVVIALGIVYAPRLARIVRASTLVIRELPFVEAARALGVPTWRIVTVHVLRNLMSPLLVQGTFIFAYAILAEAGLSFLGVGVSPDIPTWGTMINAGQQYMGTADWIMVFPGIAIVLSVLSLQLVGDGLRDVLDPRLRNEL</sequence>
<feature type="transmembrane region" description="Helical" evidence="7">
    <location>
        <begin position="88"/>
        <end position="112"/>
    </location>
</feature>
<name>A0A261RJP9_9BORD</name>
<keyword evidence="4 7" id="KW-0812">Transmembrane</keyword>
<dbReference type="GO" id="GO:0055085">
    <property type="term" value="P:transmembrane transport"/>
    <property type="evidence" value="ECO:0007669"/>
    <property type="project" value="InterPro"/>
</dbReference>
<evidence type="ECO:0000256" key="5">
    <source>
        <dbReference type="ARBA" id="ARBA00022989"/>
    </source>
</evidence>
<dbReference type="CDD" id="cd06261">
    <property type="entry name" value="TM_PBP2"/>
    <property type="match status" value="1"/>
</dbReference>
<dbReference type="InterPro" id="IPR050366">
    <property type="entry name" value="BP-dependent_transpt_permease"/>
</dbReference>
<dbReference type="InterPro" id="IPR025966">
    <property type="entry name" value="OppC_N"/>
</dbReference>
<dbReference type="Gene3D" id="1.10.3720.10">
    <property type="entry name" value="MetI-like"/>
    <property type="match status" value="1"/>
</dbReference>
<feature type="transmembrane region" description="Helical" evidence="7">
    <location>
        <begin position="249"/>
        <end position="272"/>
    </location>
</feature>
<dbReference type="GO" id="GO:0005886">
    <property type="term" value="C:plasma membrane"/>
    <property type="evidence" value="ECO:0007669"/>
    <property type="project" value="UniProtKB-SubCell"/>
</dbReference>
<feature type="transmembrane region" description="Helical" evidence="7">
    <location>
        <begin position="24"/>
        <end position="45"/>
    </location>
</feature>
<evidence type="ECO:0000256" key="3">
    <source>
        <dbReference type="ARBA" id="ARBA00022475"/>
    </source>
</evidence>
<evidence type="ECO:0000256" key="2">
    <source>
        <dbReference type="ARBA" id="ARBA00022448"/>
    </source>
</evidence>